<keyword evidence="1" id="KW-0732">Signal</keyword>
<evidence type="ECO:0000256" key="1">
    <source>
        <dbReference type="SAM" id="SignalP"/>
    </source>
</evidence>
<organism evidence="2">
    <name type="scientific">Anguilla anguilla</name>
    <name type="common">European freshwater eel</name>
    <name type="synonym">Muraena anguilla</name>
    <dbReference type="NCBI Taxonomy" id="7936"/>
    <lineage>
        <taxon>Eukaryota</taxon>
        <taxon>Metazoa</taxon>
        <taxon>Chordata</taxon>
        <taxon>Craniata</taxon>
        <taxon>Vertebrata</taxon>
        <taxon>Euteleostomi</taxon>
        <taxon>Actinopterygii</taxon>
        <taxon>Neopterygii</taxon>
        <taxon>Teleostei</taxon>
        <taxon>Anguilliformes</taxon>
        <taxon>Anguillidae</taxon>
        <taxon>Anguilla</taxon>
    </lineage>
</organism>
<accession>A0A0E9UCH7</accession>
<proteinExistence type="predicted"/>
<feature type="chain" id="PRO_5002433477" description="Secreted protein" evidence="1">
    <location>
        <begin position="22"/>
        <end position="89"/>
    </location>
</feature>
<evidence type="ECO:0008006" key="3">
    <source>
        <dbReference type="Google" id="ProtNLM"/>
    </source>
</evidence>
<sequence>MVHTPWIWRSRILLTVPYLLTEMVHRREKRQQSTVYDLQPVCSCLVMRKVGLGGEHLVCHLHCLSLCKSKAWPEVELLGSSLTQKDSPS</sequence>
<dbReference type="AlphaFoldDB" id="A0A0E9UCH7"/>
<name>A0A0E9UCH7_ANGAN</name>
<protein>
    <recommendedName>
        <fullName evidence="3">Secreted protein</fullName>
    </recommendedName>
</protein>
<dbReference type="EMBL" id="GBXM01044993">
    <property type="protein sequence ID" value="JAH63584.1"/>
    <property type="molecule type" value="Transcribed_RNA"/>
</dbReference>
<reference evidence="2" key="2">
    <citation type="journal article" date="2015" name="Fish Shellfish Immunol.">
        <title>Early steps in the European eel (Anguilla anguilla)-Vibrio vulnificus interaction in the gills: Role of the RtxA13 toxin.</title>
        <authorList>
            <person name="Callol A."/>
            <person name="Pajuelo D."/>
            <person name="Ebbesson L."/>
            <person name="Teles M."/>
            <person name="MacKenzie S."/>
            <person name="Amaro C."/>
        </authorList>
    </citation>
    <scope>NUCLEOTIDE SEQUENCE</scope>
</reference>
<reference evidence="2" key="1">
    <citation type="submission" date="2014-11" db="EMBL/GenBank/DDBJ databases">
        <authorList>
            <person name="Amaro Gonzalez C."/>
        </authorList>
    </citation>
    <scope>NUCLEOTIDE SEQUENCE</scope>
</reference>
<feature type="signal peptide" evidence="1">
    <location>
        <begin position="1"/>
        <end position="21"/>
    </location>
</feature>
<evidence type="ECO:0000313" key="2">
    <source>
        <dbReference type="EMBL" id="JAH63584.1"/>
    </source>
</evidence>